<dbReference type="InterPro" id="IPR045210">
    <property type="entry name" value="RING-Ubox_PUB"/>
</dbReference>
<dbReference type="Pfam" id="PF04564">
    <property type="entry name" value="U-box"/>
    <property type="match status" value="1"/>
</dbReference>
<dbReference type="InterPro" id="IPR003613">
    <property type="entry name" value="Ubox_domain"/>
</dbReference>
<dbReference type="InterPro" id="IPR045185">
    <property type="entry name" value="PUB22/23/24-like"/>
</dbReference>
<comment type="caution">
    <text evidence="7">The sequence shown here is derived from an EMBL/GenBank/DDBJ whole genome shotgun (WGS) entry which is preliminary data.</text>
</comment>
<comment type="catalytic activity">
    <reaction evidence="1 5">
        <text>S-ubiquitinyl-[E2 ubiquitin-conjugating enzyme]-L-cysteine + [acceptor protein]-L-lysine = [E2 ubiquitin-conjugating enzyme]-L-cysteine + N(6)-ubiquitinyl-[acceptor protein]-L-lysine.</text>
        <dbReference type="EC" id="2.3.2.27"/>
    </reaction>
</comment>
<gene>
    <name evidence="7" type="ORF">SAY86_008720</name>
</gene>
<comment type="pathway">
    <text evidence="2 5">Protein modification; protein ubiquitination.</text>
</comment>
<dbReference type="InterPro" id="IPR011989">
    <property type="entry name" value="ARM-like"/>
</dbReference>
<keyword evidence="3 5" id="KW-0808">Transferase</keyword>
<dbReference type="InterPro" id="IPR016024">
    <property type="entry name" value="ARM-type_fold"/>
</dbReference>
<organism evidence="7 8">
    <name type="scientific">Trapa natans</name>
    <name type="common">Water chestnut</name>
    <dbReference type="NCBI Taxonomy" id="22666"/>
    <lineage>
        <taxon>Eukaryota</taxon>
        <taxon>Viridiplantae</taxon>
        <taxon>Streptophyta</taxon>
        <taxon>Embryophyta</taxon>
        <taxon>Tracheophyta</taxon>
        <taxon>Spermatophyta</taxon>
        <taxon>Magnoliopsida</taxon>
        <taxon>eudicotyledons</taxon>
        <taxon>Gunneridae</taxon>
        <taxon>Pentapetalae</taxon>
        <taxon>rosids</taxon>
        <taxon>malvids</taxon>
        <taxon>Myrtales</taxon>
        <taxon>Lythraceae</taxon>
        <taxon>Trapa</taxon>
    </lineage>
</organism>
<dbReference type="SMART" id="SM00504">
    <property type="entry name" value="Ubox"/>
    <property type="match status" value="1"/>
</dbReference>
<dbReference type="EC" id="2.3.2.27" evidence="5"/>
<dbReference type="CDD" id="cd16664">
    <property type="entry name" value="RING-Ubox_PUB"/>
    <property type="match status" value="1"/>
</dbReference>
<dbReference type="Proteomes" id="UP001346149">
    <property type="component" value="Unassembled WGS sequence"/>
</dbReference>
<reference evidence="7 8" key="1">
    <citation type="journal article" date="2023" name="Hortic Res">
        <title>Pangenome of water caltrop reveals structural variations and asymmetric subgenome divergence after allopolyploidization.</title>
        <authorList>
            <person name="Zhang X."/>
            <person name="Chen Y."/>
            <person name="Wang L."/>
            <person name="Yuan Y."/>
            <person name="Fang M."/>
            <person name="Shi L."/>
            <person name="Lu R."/>
            <person name="Comes H.P."/>
            <person name="Ma Y."/>
            <person name="Chen Y."/>
            <person name="Huang G."/>
            <person name="Zhou Y."/>
            <person name="Zheng Z."/>
            <person name="Qiu Y."/>
        </authorList>
    </citation>
    <scope>NUCLEOTIDE SEQUENCE [LARGE SCALE GENOMIC DNA]</scope>
    <source>
        <strain evidence="7">F231</strain>
    </source>
</reference>
<keyword evidence="4 5" id="KW-0833">Ubl conjugation pathway</keyword>
<dbReference type="AlphaFoldDB" id="A0AAN7KFV3"/>
<evidence type="ECO:0000313" key="8">
    <source>
        <dbReference type="Proteomes" id="UP001346149"/>
    </source>
</evidence>
<evidence type="ECO:0000256" key="2">
    <source>
        <dbReference type="ARBA" id="ARBA00004906"/>
    </source>
</evidence>
<evidence type="ECO:0000256" key="4">
    <source>
        <dbReference type="ARBA" id="ARBA00022786"/>
    </source>
</evidence>
<evidence type="ECO:0000256" key="5">
    <source>
        <dbReference type="RuleBase" id="RU369093"/>
    </source>
</evidence>
<dbReference type="EMBL" id="JAXQNO010000024">
    <property type="protein sequence ID" value="KAK4762952.1"/>
    <property type="molecule type" value="Genomic_DNA"/>
</dbReference>
<dbReference type="GO" id="GO:0061630">
    <property type="term" value="F:ubiquitin protein ligase activity"/>
    <property type="evidence" value="ECO:0007669"/>
    <property type="project" value="UniProtKB-UniRule"/>
</dbReference>
<comment type="function">
    <text evidence="5">Functions as an E3 ubiquitin ligase.</text>
</comment>
<dbReference type="SUPFAM" id="SSF57850">
    <property type="entry name" value="RING/U-box"/>
    <property type="match status" value="1"/>
</dbReference>
<dbReference type="PROSITE" id="PS51698">
    <property type="entry name" value="U_BOX"/>
    <property type="match status" value="1"/>
</dbReference>
<dbReference type="GO" id="GO:0016567">
    <property type="term" value="P:protein ubiquitination"/>
    <property type="evidence" value="ECO:0007669"/>
    <property type="project" value="UniProtKB-UniRule"/>
</dbReference>
<dbReference type="FunFam" id="3.30.40.10:FF:000442">
    <property type="entry name" value="RING-type E3 ubiquitin transferase"/>
    <property type="match status" value="1"/>
</dbReference>
<dbReference type="PANTHER" id="PTHR22849">
    <property type="entry name" value="WDSAM1 PROTEIN"/>
    <property type="match status" value="1"/>
</dbReference>
<name>A0AAN7KFV3_TRANT</name>
<evidence type="ECO:0000313" key="7">
    <source>
        <dbReference type="EMBL" id="KAK4762952.1"/>
    </source>
</evidence>
<dbReference type="Pfam" id="PF25598">
    <property type="entry name" value="ARM_PUB"/>
    <property type="match status" value="1"/>
</dbReference>
<sequence length="480" mass="53340">MISSWRRLRAVRRAQKVVLMVGSSEQEEAATSDQTELLTIPSHFRCPISLDLMKDPVTLSTGITYDRESIEKWIESGNRTCPVTKQPLTIRSLDVGPICIPNHAIRRMIQDWCVENHSFGIERIPTPRIPVSPMDASDILNNIASTSSRGDRQGCVQSLAKLKSLIRESERNKRCFVTHGAGTALSSAFKDFSNSSSSSSLLHESNVFVFEEILSVLPSMFPLNEDARSQLGSPAAMHCMVSLMRSGGLSARRNSVLALKEIVSSSDSSRRNQVEALAAIDGALEAIYELIKEPICPTATKASLVITYHMTTLTHPTHAKERIITRFVEMGLVNLLVETLIDADKSICEKALGVLNGICNTELGIHTAYDNSLVIAILVKKLLRVSDLATEFSVSILWKLLTTRKSRINENDEGVDQALAEVLQVGGFQKLLLLLQVGCSERTKEKTSELLKLLNLHRERLERLECIDSQDYKDLKRPFL</sequence>
<protein>
    <recommendedName>
        <fullName evidence="5 6">U-box domain-containing protein</fullName>
        <ecNumber evidence="5">2.3.2.27</ecNumber>
    </recommendedName>
    <alternativeName>
        <fullName evidence="5">RING-type E3 ubiquitin transferase PUB</fullName>
    </alternativeName>
</protein>
<accession>A0AAN7KFV3</accession>
<dbReference type="Gene3D" id="3.30.40.10">
    <property type="entry name" value="Zinc/RING finger domain, C3HC4 (zinc finger)"/>
    <property type="match status" value="1"/>
</dbReference>
<dbReference type="PANTHER" id="PTHR22849:SF139">
    <property type="entry name" value="U-BOX DOMAIN-CONTAINING PROTEIN"/>
    <property type="match status" value="1"/>
</dbReference>
<evidence type="ECO:0000259" key="6">
    <source>
        <dbReference type="PROSITE" id="PS51698"/>
    </source>
</evidence>
<dbReference type="InterPro" id="IPR013083">
    <property type="entry name" value="Znf_RING/FYVE/PHD"/>
</dbReference>
<evidence type="ECO:0000256" key="1">
    <source>
        <dbReference type="ARBA" id="ARBA00000900"/>
    </source>
</evidence>
<feature type="domain" description="U-box" evidence="6">
    <location>
        <begin position="39"/>
        <end position="119"/>
    </location>
</feature>
<evidence type="ECO:0000256" key="3">
    <source>
        <dbReference type="ARBA" id="ARBA00022679"/>
    </source>
</evidence>
<dbReference type="SUPFAM" id="SSF48371">
    <property type="entry name" value="ARM repeat"/>
    <property type="match status" value="1"/>
</dbReference>
<dbReference type="InterPro" id="IPR058678">
    <property type="entry name" value="ARM_PUB"/>
</dbReference>
<dbReference type="Gene3D" id="1.25.10.10">
    <property type="entry name" value="Leucine-rich Repeat Variant"/>
    <property type="match status" value="1"/>
</dbReference>
<keyword evidence="8" id="KW-1185">Reference proteome</keyword>
<proteinExistence type="predicted"/>